<dbReference type="AlphaFoldDB" id="A0A844E9W3"/>
<dbReference type="RefSeq" id="WP_343509567.1">
    <property type="nucleotide sequence ID" value="NZ_JBAPMB010000018.1"/>
</dbReference>
<evidence type="ECO:0000313" key="1">
    <source>
        <dbReference type="EMBL" id="MSE19741.1"/>
    </source>
</evidence>
<dbReference type="EMBL" id="WKKY01000002">
    <property type="protein sequence ID" value="MSE19741.1"/>
    <property type="molecule type" value="Genomic_DNA"/>
</dbReference>
<proteinExistence type="predicted"/>
<sequence length="132" mass="14689">MQNAFKQMGKALTALWFDKAKITGWQPVKDGSITSTKEVVIVDDEPCKISRKSLKPSDQKDFGTDEYDVVMYIRTGISIPAGSNVYITDANGKVNKYKRSGKAYTGYISHQEVALIRDEKAKEAVSNGVRHN</sequence>
<accession>A0A844E9W3</accession>
<name>A0A844E9W3_9LACO</name>
<organism evidence="1 2">
    <name type="scientific">Lentilactobacillus parabuchneri</name>
    <dbReference type="NCBI Taxonomy" id="152331"/>
    <lineage>
        <taxon>Bacteria</taxon>
        <taxon>Bacillati</taxon>
        <taxon>Bacillota</taxon>
        <taxon>Bacilli</taxon>
        <taxon>Lactobacillales</taxon>
        <taxon>Lactobacillaceae</taxon>
        <taxon>Lentilactobacillus</taxon>
    </lineage>
</organism>
<reference evidence="1 2" key="1">
    <citation type="submission" date="2019-11" db="EMBL/GenBank/DDBJ databases">
        <title>Draft Genome Sequence of Plant Growth-Promoting Rhizosphere-Associated Bacteria.</title>
        <authorList>
            <person name="Vasilyev I.Y."/>
            <person name="Radchenko V."/>
            <person name="Ilnitskaya E.V."/>
        </authorList>
    </citation>
    <scope>NUCLEOTIDE SEQUENCE [LARGE SCALE GENOMIC DNA]</scope>
    <source>
        <strain evidence="1 2">VRA_07sq_f</strain>
    </source>
</reference>
<dbReference type="Proteomes" id="UP000491237">
    <property type="component" value="Unassembled WGS sequence"/>
</dbReference>
<comment type="caution">
    <text evidence="1">The sequence shown here is derived from an EMBL/GenBank/DDBJ whole genome shotgun (WGS) entry which is preliminary data.</text>
</comment>
<protein>
    <recommendedName>
        <fullName evidence="3">Phage protein</fullName>
    </recommendedName>
</protein>
<gene>
    <name evidence="1" type="ORF">GKC44_00380</name>
</gene>
<evidence type="ECO:0008006" key="3">
    <source>
        <dbReference type="Google" id="ProtNLM"/>
    </source>
</evidence>
<evidence type="ECO:0000313" key="2">
    <source>
        <dbReference type="Proteomes" id="UP000491237"/>
    </source>
</evidence>